<keyword evidence="3" id="KW-0472">Membrane</keyword>
<sequence>MFRIFPYIFLLFFISCSSDNRKYENSFDIPLLEKNDRFRNLGEYDSLVNLNKNYYRQAEEMGYEEGKALCYVNLARVNTTLENYQKAQILFENADAILKKSDNNLHKAVFNSNYARFNAELRRLDQALQNNAKAIKYLENDQKSAFARKLMAETYGYSSDYLNLKKRHKEATLYLYKAKSIDHSRRVNLFFGNHYTSFAELKLDSAEIYLRKIIEDPNPEVAMDVDALAANTILGEGYIQKKQFDKAEAALNRALEIDKKTRHIYAQYTKYIYNDLKWLYEDKGDKDKAYYYLQLYADATDKTNSALLRTINQDMESFILEAKKDSERHERNIRWVIFLSVAGLFLLGIYTWKVINILRTKKKNLRLESESLKNRINNKKDEEIMELARNNDPEFLNQFKEAYPKFISNLLTINPNLEDSELAFCALLKMHFSSKEIAHYTLVQHRTVQQKKYRIRKKLNIPTETDTYHFFDDLT</sequence>
<evidence type="ECO:0000256" key="3">
    <source>
        <dbReference type="SAM" id="Phobius"/>
    </source>
</evidence>
<reference evidence="5" key="1">
    <citation type="submission" date="2018-06" db="EMBL/GenBank/DDBJ databases">
        <authorList>
            <person name="Lum Nde A."/>
            <person name="Hugo C."/>
        </authorList>
    </citation>
    <scope>NUCLEOTIDE SEQUENCE [LARGE SCALE GENOMIC DNA]</scope>
    <source>
        <strain evidence="5">1_F178</strain>
    </source>
</reference>
<dbReference type="SUPFAM" id="SSF48452">
    <property type="entry name" value="TPR-like"/>
    <property type="match status" value="1"/>
</dbReference>
<dbReference type="GO" id="GO:0003677">
    <property type="term" value="F:DNA binding"/>
    <property type="evidence" value="ECO:0007669"/>
    <property type="project" value="InterPro"/>
</dbReference>
<dbReference type="InterPro" id="IPR019734">
    <property type="entry name" value="TPR_rpt"/>
</dbReference>
<comment type="caution">
    <text evidence="4">The sequence shown here is derived from an EMBL/GenBank/DDBJ whole genome shotgun (WGS) entry which is preliminary data.</text>
</comment>
<keyword evidence="5" id="KW-1185">Reference proteome</keyword>
<evidence type="ECO:0000313" key="5">
    <source>
        <dbReference type="Proteomes" id="UP000256686"/>
    </source>
</evidence>
<dbReference type="EMBL" id="QNVT01000021">
    <property type="protein sequence ID" value="REC60729.1"/>
    <property type="molecule type" value="Genomic_DNA"/>
</dbReference>
<dbReference type="GO" id="GO:0006355">
    <property type="term" value="P:regulation of DNA-templated transcription"/>
    <property type="evidence" value="ECO:0007669"/>
    <property type="project" value="InterPro"/>
</dbReference>
<dbReference type="SMART" id="SM00028">
    <property type="entry name" value="TPR"/>
    <property type="match status" value="2"/>
</dbReference>
<dbReference type="SUPFAM" id="SSF46894">
    <property type="entry name" value="C-terminal effector domain of the bipartite response regulators"/>
    <property type="match status" value="1"/>
</dbReference>
<evidence type="ECO:0000313" key="4">
    <source>
        <dbReference type="EMBL" id="REC60729.1"/>
    </source>
</evidence>
<accession>A0A3D9C4Q9</accession>
<dbReference type="InterPro" id="IPR016032">
    <property type="entry name" value="Sig_transdc_resp-reg_C-effctor"/>
</dbReference>
<keyword evidence="3" id="KW-0812">Transmembrane</keyword>
<organism evidence="4 5">
    <name type="scientific">Chryseobacterium pennae</name>
    <dbReference type="NCBI Taxonomy" id="2258962"/>
    <lineage>
        <taxon>Bacteria</taxon>
        <taxon>Pseudomonadati</taxon>
        <taxon>Bacteroidota</taxon>
        <taxon>Flavobacteriia</taxon>
        <taxon>Flavobacteriales</taxon>
        <taxon>Weeksellaceae</taxon>
        <taxon>Chryseobacterium group</taxon>
        <taxon>Chryseobacterium</taxon>
    </lineage>
</organism>
<keyword evidence="2" id="KW-0175">Coiled coil</keyword>
<feature type="coiled-coil region" evidence="2">
    <location>
        <begin position="355"/>
        <end position="382"/>
    </location>
</feature>
<keyword evidence="3" id="KW-1133">Transmembrane helix</keyword>
<dbReference type="Proteomes" id="UP000256686">
    <property type="component" value="Unassembled WGS sequence"/>
</dbReference>
<dbReference type="AlphaFoldDB" id="A0A3D9C4Q9"/>
<protein>
    <submittedName>
        <fullName evidence="4">Uncharacterized protein</fullName>
    </submittedName>
</protein>
<dbReference type="PROSITE" id="PS51257">
    <property type="entry name" value="PROKAR_LIPOPROTEIN"/>
    <property type="match status" value="1"/>
</dbReference>
<name>A0A3D9C4Q9_9FLAO</name>
<feature type="transmembrane region" description="Helical" evidence="3">
    <location>
        <begin position="333"/>
        <end position="352"/>
    </location>
</feature>
<dbReference type="Gene3D" id="1.25.40.10">
    <property type="entry name" value="Tetratricopeptide repeat domain"/>
    <property type="match status" value="2"/>
</dbReference>
<gene>
    <name evidence="4" type="ORF">DRF65_19125</name>
</gene>
<keyword evidence="1" id="KW-0802">TPR repeat</keyword>
<evidence type="ECO:0000256" key="1">
    <source>
        <dbReference type="PROSITE-ProRule" id="PRU00339"/>
    </source>
</evidence>
<dbReference type="PROSITE" id="PS50005">
    <property type="entry name" value="TPR"/>
    <property type="match status" value="1"/>
</dbReference>
<evidence type="ECO:0000256" key="2">
    <source>
        <dbReference type="SAM" id="Coils"/>
    </source>
</evidence>
<dbReference type="InterPro" id="IPR011990">
    <property type="entry name" value="TPR-like_helical_dom_sf"/>
</dbReference>
<feature type="repeat" description="TPR" evidence="1">
    <location>
        <begin position="228"/>
        <end position="261"/>
    </location>
</feature>
<proteinExistence type="predicted"/>